<sequence>MSGAPFPQGETVTFLRETPGGTDDMGLPTPGTVTETPVSGCAVWPRTSSEQEQARSQVIVGLTVFIPPGVDVPAADRARVRGVVYEVDGEPGFYRSPLTGHASGTEVALRRVTG</sequence>
<feature type="region of interest" description="Disordered" evidence="1">
    <location>
        <begin position="1"/>
        <end position="37"/>
    </location>
</feature>
<evidence type="ECO:0000256" key="1">
    <source>
        <dbReference type="SAM" id="MobiDB-lite"/>
    </source>
</evidence>
<dbReference type="EMBL" id="WWHY01000001">
    <property type="protein sequence ID" value="MYR30740.1"/>
    <property type="molecule type" value="Genomic_DNA"/>
</dbReference>
<gene>
    <name evidence="2" type="ORF">GTW20_00290</name>
</gene>
<comment type="caution">
    <text evidence="2">The sequence shown here is derived from an EMBL/GenBank/DDBJ whole genome shotgun (WGS) entry which is preliminary data.</text>
</comment>
<evidence type="ECO:0000313" key="2">
    <source>
        <dbReference type="EMBL" id="MYR30740.1"/>
    </source>
</evidence>
<organism evidence="2 3">
    <name type="scientific">Nocardiopsis alba</name>
    <dbReference type="NCBI Taxonomy" id="53437"/>
    <lineage>
        <taxon>Bacteria</taxon>
        <taxon>Bacillati</taxon>
        <taxon>Actinomycetota</taxon>
        <taxon>Actinomycetes</taxon>
        <taxon>Streptosporangiales</taxon>
        <taxon>Nocardiopsidaceae</taxon>
        <taxon>Nocardiopsis</taxon>
    </lineage>
</organism>
<reference evidence="2 3" key="1">
    <citation type="journal article" date="2019" name="Nat. Commun.">
        <title>The antimicrobial potential of Streptomyces from insect microbiomes.</title>
        <authorList>
            <person name="Chevrette M.G."/>
            <person name="Carlson C.M."/>
            <person name="Ortega H.E."/>
            <person name="Thomas C."/>
            <person name="Ananiev G.E."/>
            <person name="Barns K.J."/>
            <person name="Book A.J."/>
            <person name="Cagnazzo J."/>
            <person name="Carlos C."/>
            <person name="Flanigan W."/>
            <person name="Grubbs K.J."/>
            <person name="Horn H.A."/>
            <person name="Hoffmann F.M."/>
            <person name="Klassen J.L."/>
            <person name="Knack J.J."/>
            <person name="Lewin G.R."/>
            <person name="McDonald B.R."/>
            <person name="Muller L."/>
            <person name="Melo W.G.P."/>
            <person name="Pinto-Tomas A.A."/>
            <person name="Schmitz A."/>
            <person name="Wendt-Pienkowski E."/>
            <person name="Wildman S."/>
            <person name="Zhao M."/>
            <person name="Zhang F."/>
            <person name="Bugni T.S."/>
            <person name="Andes D.R."/>
            <person name="Pupo M.T."/>
            <person name="Currie C.R."/>
        </authorList>
    </citation>
    <scope>NUCLEOTIDE SEQUENCE [LARGE SCALE GENOMIC DNA]</scope>
    <source>
        <strain evidence="2 3">SID5840</strain>
    </source>
</reference>
<protein>
    <recommendedName>
        <fullName evidence="4">Head-tail adaptor protein</fullName>
    </recommendedName>
</protein>
<dbReference type="AlphaFoldDB" id="A0A7K2IL87"/>
<evidence type="ECO:0008006" key="4">
    <source>
        <dbReference type="Google" id="ProtNLM"/>
    </source>
</evidence>
<name>A0A7K2IL87_9ACTN</name>
<evidence type="ECO:0000313" key="3">
    <source>
        <dbReference type="Proteomes" id="UP000467124"/>
    </source>
</evidence>
<dbReference type="Proteomes" id="UP000467124">
    <property type="component" value="Unassembled WGS sequence"/>
</dbReference>
<accession>A0A7K2IL87</accession>
<proteinExistence type="predicted"/>